<protein>
    <submittedName>
        <fullName evidence="1">Uncharacterized protein</fullName>
    </submittedName>
</protein>
<dbReference type="Proteomes" id="UP000238479">
    <property type="component" value="Chromosome 6"/>
</dbReference>
<keyword evidence="2" id="KW-1185">Reference proteome</keyword>
<dbReference type="EMBL" id="PDCK01000044">
    <property type="protein sequence ID" value="PRQ24805.1"/>
    <property type="molecule type" value="Genomic_DNA"/>
</dbReference>
<proteinExistence type="predicted"/>
<organism evidence="1 2">
    <name type="scientific">Rosa chinensis</name>
    <name type="common">China rose</name>
    <dbReference type="NCBI Taxonomy" id="74649"/>
    <lineage>
        <taxon>Eukaryota</taxon>
        <taxon>Viridiplantae</taxon>
        <taxon>Streptophyta</taxon>
        <taxon>Embryophyta</taxon>
        <taxon>Tracheophyta</taxon>
        <taxon>Spermatophyta</taxon>
        <taxon>Magnoliopsida</taxon>
        <taxon>eudicotyledons</taxon>
        <taxon>Gunneridae</taxon>
        <taxon>Pentapetalae</taxon>
        <taxon>rosids</taxon>
        <taxon>fabids</taxon>
        <taxon>Rosales</taxon>
        <taxon>Rosaceae</taxon>
        <taxon>Rosoideae</taxon>
        <taxon>Rosoideae incertae sedis</taxon>
        <taxon>Rosa</taxon>
    </lineage>
</organism>
<dbReference type="AlphaFoldDB" id="A0A2P6PS96"/>
<name>A0A2P6PS96_ROSCH</name>
<dbReference type="Gramene" id="PRQ24805">
    <property type="protein sequence ID" value="PRQ24805"/>
    <property type="gene ID" value="RchiOBHm_Chr6g0276501"/>
</dbReference>
<gene>
    <name evidence="1" type="ORF">RchiOBHm_Chr6g0276501</name>
</gene>
<reference evidence="1 2" key="1">
    <citation type="journal article" date="2018" name="Nat. Genet.">
        <title>The Rosa genome provides new insights in the design of modern roses.</title>
        <authorList>
            <person name="Bendahmane M."/>
        </authorList>
    </citation>
    <scope>NUCLEOTIDE SEQUENCE [LARGE SCALE GENOMIC DNA]</scope>
    <source>
        <strain evidence="2">cv. Old Blush</strain>
    </source>
</reference>
<comment type="caution">
    <text evidence="1">The sequence shown here is derived from an EMBL/GenBank/DDBJ whole genome shotgun (WGS) entry which is preliminary data.</text>
</comment>
<accession>A0A2P6PS96</accession>
<evidence type="ECO:0000313" key="1">
    <source>
        <dbReference type="EMBL" id="PRQ24805.1"/>
    </source>
</evidence>
<evidence type="ECO:0000313" key="2">
    <source>
        <dbReference type="Proteomes" id="UP000238479"/>
    </source>
</evidence>
<sequence length="53" mass="6503">MEVMKILEIDLESGWILPKLFQWERKANHFYTQKDIDQVRAEWAKYVSQFQQS</sequence>